<feature type="region of interest" description="Disordered" evidence="1">
    <location>
        <begin position="77"/>
        <end position="133"/>
    </location>
</feature>
<feature type="region of interest" description="Disordered" evidence="1">
    <location>
        <begin position="572"/>
        <end position="593"/>
    </location>
</feature>
<sequence>MAENEARKRPRTDTPANKDGEDPNYGFMNDFNFDAFIGNGATLDGLTNQDLLPSAAADMMFSFSDVDVMSGIALGEDPTDTSVLPPLPMVDTRRPSSQSLDSRLSDSGLKRKDSATTTDSAPKASGTTGGGAVSQPAAIVKQTVFTVIVADKVFRMSWETLCSDGPANFFIEHFSRNPRSRTVRIDRDPDTFQMILHYLRGYQIRPKDEYENQNLMNDARYYGLKRLTKFLRQTLFLNVGGRVFRLSKDLLARDGPANFFTGPLIHYLFYTHVKQAEAPPYIIDRNPDTFAEIISHLQGYSIQIRDEVHRANLLKDAQYYSLRRLRDKLMTARKTIDGFGETGTQEVLLWLKDVRLANLLPSSATEQKLTPPTNLADVSDDVRALYQIRYKREDNPHNLLVQLSEFYLYYPPPGAERQCRMELCDTERQKLQSIAKTLRLEGGVHELTCMNFDCAIKIDDKAVTAEELLDSQKVQKLYVLKAIAAVLTCNNRLTLCMLRFEAKYYLLFLFLSLLSKMPFRCKCGQTFEKTDTFASHTSACARFHRRDSDTSSLSSSPPQMISFSASPPNRFTNYMQTQHQQPQQQNSNVQQQGPDLFPRYVPGFLPTALSIHSTFEGVRRRSMSAGSTEES</sequence>
<evidence type="ECO:0000313" key="4">
    <source>
        <dbReference type="Proteomes" id="UP000612746"/>
    </source>
</evidence>
<dbReference type="EMBL" id="JAEPRA010000007">
    <property type="protein sequence ID" value="KAG2182950.1"/>
    <property type="molecule type" value="Genomic_DNA"/>
</dbReference>
<evidence type="ECO:0000313" key="3">
    <source>
        <dbReference type="EMBL" id="KAG2182950.1"/>
    </source>
</evidence>
<feature type="compositionally biased region" description="Low complexity" evidence="1">
    <location>
        <begin position="576"/>
        <end position="592"/>
    </location>
</feature>
<dbReference type="InterPro" id="IPR011333">
    <property type="entry name" value="SKP1/BTB/POZ_sf"/>
</dbReference>
<dbReference type="PANTHER" id="PTHR31758:SF2">
    <property type="entry name" value="BTB_POZ DOMAIN-CONTAINING PROTEIN YLR108C"/>
    <property type="match status" value="1"/>
</dbReference>
<feature type="region of interest" description="Disordered" evidence="1">
    <location>
        <begin position="1"/>
        <end position="25"/>
    </location>
</feature>
<protein>
    <recommendedName>
        <fullName evidence="2">BTB domain-containing protein</fullName>
    </recommendedName>
</protein>
<evidence type="ECO:0000259" key="2">
    <source>
        <dbReference type="SMART" id="SM00225"/>
    </source>
</evidence>
<dbReference type="GO" id="GO:0051260">
    <property type="term" value="P:protein homooligomerization"/>
    <property type="evidence" value="ECO:0007669"/>
    <property type="project" value="InterPro"/>
</dbReference>
<feature type="compositionally biased region" description="Low complexity" evidence="1">
    <location>
        <begin position="95"/>
        <end position="107"/>
    </location>
</feature>
<reference evidence="3" key="1">
    <citation type="submission" date="2020-12" db="EMBL/GenBank/DDBJ databases">
        <title>Metabolic potential, ecology and presence of endohyphal bacteria is reflected in genomic diversity of Mucoromycotina.</title>
        <authorList>
            <person name="Muszewska A."/>
            <person name="Okrasinska A."/>
            <person name="Steczkiewicz K."/>
            <person name="Drgas O."/>
            <person name="Orlowska M."/>
            <person name="Perlinska-Lenart U."/>
            <person name="Aleksandrzak-Piekarczyk T."/>
            <person name="Szatraj K."/>
            <person name="Zielenkiewicz U."/>
            <person name="Pilsyk S."/>
            <person name="Malc E."/>
            <person name="Mieczkowski P."/>
            <person name="Kruszewska J.S."/>
            <person name="Biernat P."/>
            <person name="Pawlowska J."/>
        </authorList>
    </citation>
    <scope>NUCLEOTIDE SEQUENCE</scope>
    <source>
        <strain evidence="3">WA0000051536</strain>
    </source>
</reference>
<comment type="caution">
    <text evidence="3">The sequence shown here is derived from an EMBL/GenBank/DDBJ whole genome shotgun (WGS) entry which is preliminary data.</text>
</comment>
<feature type="domain" description="BTB" evidence="2">
    <location>
        <begin position="143"/>
        <end position="235"/>
    </location>
</feature>
<proteinExistence type="predicted"/>
<dbReference type="Proteomes" id="UP000612746">
    <property type="component" value="Unassembled WGS sequence"/>
</dbReference>
<dbReference type="AlphaFoldDB" id="A0A8H7PZV5"/>
<feature type="non-terminal residue" evidence="3">
    <location>
        <position position="1"/>
    </location>
</feature>
<keyword evidence="4" id="KW-1185">Reference proteome</keyword>
<feature type="domain" description="BTB" evidence="2">
    <location>
        <begin position="236"/>
        <end position="337"/>
    </location>
</feature>
<dbReference type="SMART" id="SM00225">
    <property type="entry name" value="BTB"/>
    <property type="match status" value="2"/>
</dbReference>
<gene>
    <name evidence="3" type="ORF">INT44_005931</name>
</gene>
<dbReference type="Pfam" id="PF02214">
    <property type="entry name" value="BTB_2"/>
    <property type="match status" value="2"/>
</dbReference>
<dbReference type="PANTHER" id="PTHR31758">
    <property type="entry name" value="BTB/POZ DOMAIN-CONTAINING PROTEIN YLR108C"/>
    <property type="match status" value="1"/>
</dbReference>
<dbReference type="Gene3D" id="3.30.710.10">
    <property type="entry name" value="Potassium Channel Kv1.1, Chain A"/>
    <property type="match status" value="2"/>
</dbReference>
<dbReference type="OrthoDB" id="2414723at2759"/>
<name>A0A8H7PZV5_9FUNG</name>
<dbReference type="InterPro" id="IPR003131">
    <property type="entry name" value="T1-type_BTB"/>
</dbReference>
<evidence type="ECO:0000256" key="1">
    <source>
        <dbReference type="SAM" id="MobiDB-lite"/>
    </source>
</evidence>
<organism evidence="3 4">
    <name type="scientific">Umbelopsis vinacea</name>
    <dbReference type="NCBI Taxonomy" id="44442"/>
    <lineage>
        <taxon>Eukaryota</taxon>
        <taxon>Fungi</taxon>
        <taxon>Fungi incertae sedis</taxon>
        <taxon>Mucoromycota</taxon>
        <taxon>Mucoromycotina</taxon>
        <taxon>Umbelopsidomycetes</taxon>
        <taxon>Umbelopsidales</taxon>
        <taxon>Umbelopsidaceae</taxon>
        <taxon>Umbelopsis</taxon>
    </lineage>
</organism>
<accession>A0A8H7PZV5</accession>
<dbReference type="InterPro" id="IPR000210">
    <property type="entry name" value="BTB/POZ_dom"/>
</dbReference>
<dbReference type="SUPFAM" id="SSF54695">
    <property type="entry name" value="POZ domain"/>
    <property type="match status" value="2"/>
</dbReference>